<dbReference type="PANTHER" id="PTHR33095">
    <property type="entry name" value="OS07G0619500 PROTEIN"/>
    <property type="match status" value="1"/>
</dbReference>
<dbReference type="InterPro" id="IPR012442">
    <property type="entry name" value="DUF1645_plant"/>
</dbReference>
<gene>
    <name evidence="2" type="ORF">TIFTF001_011723</name>
</gene>
<feature type="region of interest" description="Disordered" evidence="1">
    <location>
        <begin position="193"/>
        <end position="229"/>
    </location>
</feature>
<comment type="caution">
    <text evidence="2">The sequence shown here is derived from an EMBL/GenBank/DDBJ whole genome shotgun (WGS) entry which is preliminary data.</text>
</comment>
<feature type="region of interest" description="Disordered" evidence="1">
    <location>
        <begin position="1"/>
        <end position="21"/>
    </location>
</feature>
<protein>
    <submittedName>
        <fullName evidence="2">Uncharacterized protein</fullName>
    </submittedName>
</protein>
<dbReference type="Proteomes" id="UP001187192">
    <property type="component" value="Unassembled WGS sequence"/>
</dbReference>
<dbReference type="AlphaFoldDB" id="A0AA87ZZ69"/>
<dbReference type="PANTHER" id="PTHR33095:SF101">
    <property type="entry name" value="DUF1645 DOMAIN-CONTAINING PROTEIN"/>
    <property type="match status" value="1"/>
</dbReference>
<organism evidence="2 3">
    <name type="scientific">Ficus carica</name>
    <name type="common">Common fig</name>
    <dbReference type="NCBI Taxonomy" id="3494"/>
    <lineage>
        <taxon>Eukaryota</taxon>
        <taxon>Viridiplantae</taxon>
        <taxon>Streptophyta</taxon>
        <taxon>Embryophyta</taxon>
        <taxon>Tracheophyta</taxon>
        <taxon>Spermatophyta</taxon>
        <taxon>Magnoliopsida</taxon>
        <taxon>eudicotyledons</taxon>
        <taxon>Gunneridae</taxon>
        <taxon>Pentapetalae</taxon>
        <taxon>rosids</taxon>
        <taxon>fabids</taxon>
        <taxon>Rosales</taxon>
        <taxon>Moraceae</taxon>
        <taxon>Ficeae</taxon>
        <taxon>Ficus</taxon>
    </lineage>
</organism>
<sequence length="283" mass="30608">MQDQTSEVSFSPSFNSYSSDSLAETAAKVSREFGKLNLETSGDAPPLEFHGVADDEDDDFEFVSLSTAGDEVFLKGAQIGPVFPVFNRDLLLGDFDDGSRSRLGLRDENEVPDPPSSSSSSSSEVDELDGIPEGTYCVWTPKGVPPSPARCEKSKSAGSSSSRRWRFRDLLRRSHSDGKDSFVFLTPSFGSRKASTEENKATKTEEKPIGNRGSGGSGVSSAAAIGGGKGKKNMAAAHEVFYVKNKALNPKEEKKRSTFLPYRQDLVGFFANANTMGRTFPPF</sequence>
<feature type="region of interest" description="Disordered" evidence="1">
    <location>
        <begin position="102"/>
        <end position="158"/>
    </location>
</feature>
<keyword evidence="3" id="KW-1185">Reference proteome</keyword>
<feature type="compositionally biased region" description="Basic and acidic residues" evidence="1">
    <location>
        <begin position="194"/>
        <end position="209"/>
    </location>
</feature>
<dbReference type="EMBL" id="BTGU01000014">
    <property type="protein sequence ID" value="GMN42515.1"/>
    <property type="molecule type" value="Genomic_DNA"/>
</dbReference>
<proteinExistence type="predicted"/>
<evidence type="ECO:0000313" key="3">
    <source>
        <dbReference type="Proteomes" id="UP001187192"/>
    </source>
</evidence>
<evidence type="ECO:0000256" key="1">
    <source>
        <dbReference type="SAM" id="MobiDB-lite"/>
    </source>
</evidence>
<reference evidence="2" key="1">
    <citation type="submission" date="2023-07" db="EMBL/GenBank/DDBJ databases">
        <title>draft genome sequence of fig (Ficus carica).</title>
        <authorList>
            <person name="Takahashi T."/>
            <person name="Nishimura K."/>
        </authorList>
    </citation>
    <scope>NUCLEOTIDE SEQUENCE</scope>
</reference>
<evidence type="ECO:0000313" key="2">
    <source>
        <dbReference type="EMBL" id="GMN42515.1"/>
    </source>
</evidence>
<name>A0AA87ZZ69_FICCA</name>
<accession>A0AA87ZZ69</accession>
<dbReference type="Pfam" id="PF07816">
    <property type="entry name" value="DUF1645"/>
    <property type="match status" value="1"/>
</dbReference>